<dbReference type="InterPro" id="IPR013120">
    <property type="entry name" value="FAR_NAD-bd"/>
</dbReference>
<dbReference type="EC" id="1.2.1.84" evidence="1"/>
<dbReference type="GO" id="GO:0035336">
    <property type="term" value="P:long-chain fatty-acyl-CoA metabolic process"/>
    <property type="evidence" value="ECO:0007669"/>
    <property type="project" value="TreeGrafter"/>
</dbReference>
<protein>
    <recommendedName>
        <fullName evidence="1">Fatty acyl-CoA reductase</fullName>
        <ecNumber evidence="1">1.2.1.84</ecNumber>
    </recommendedName>
</protein>
<accession>A0A151K1U0</accession>
<dbReference type="InterPro" id="IPR026055">
    <property type="entry name" value="FAR"/>
</dbReference>
<comment type="function">
    <text evidence="1">Catalyzes the reduction of fatty acyl-CoA to fatty alcohols.</text>
</comment>
<comment type="catalytic activity">
    <reaction evidence="1">
        <text>a long-chain fatty acyl-CoA + 2 NADPH + 2 H(+) = a long-chain primary fatty alcohol + 2 NADP(+) + CoA</text>
        <dbReference type="Rhea" id="RHEA:52716"/>
        <dbReference type="ChEBI" id="CHEBI:15378"/>
        <dbReference type="ChEBI" id="CHEBI:57287"/>
        <dbReference type="ChEBI" id="CHEBI:57783"/>
        <dbReference type="ChEBI" id="CHEBI:58349"/>
        <dbReference type="ChEBI" id="CHEBI:77396"/>
        <dbReference type="ChEBI" id="CHEBI:83139"/>
        <dbReference type="EC" id="1.2.1.84"/>
    </reaction>
</comment>
<evidence type="ECO:0000256" key="1">
    <source>
        <dbReference type="RuleBase" id="RU363097"/>
    </source>
</evidence>
<keyword evidence="1" id="KW-0443">Lipid metabolism</keyword>
<dbReference type="PANTHER" id="PTHR11011">
    <property type="entry name" value="MALE STERILITY PROTEIN 2-RELATED"/>
    <property type="match status" value="1"/>
</dbReference>
<keyword evidence="1" id="KW-0560">Oxidoreductase</keyword>
<dbReference type="PANTHER" id="PTHR11011:SF116">
    <property type="entry name" value="FATTY ACYL-COA REDUCTASE CG5065-RELATED"/>
    <property type="match status" value="1"/>
</dbReference>
<dbReference type="STRING" id="456900.A0A151K1U0"/>
<dbReference type="Pfam" id="PF07993">
    <property type="entry name" value="NAD_binding_4"/>
    <property type="match status" value="1"/>
</dbReference>
<keyword evidence="1" id="KW-0444">Lipid biosynthesis</keyword>
<organism evidence="3 4">
    <name type="scientific">Cyphomyrmex costatus</name>
    <dbReference type="NCBI Taxonomy" id="456900"/>
    <lineage>
        <taxon>Eukaryota</taxon>
        <taxon>Metazoa</taxon>
        <taxon>Ecdysozoa</taxon>
        <taxon>Arthropoda</taxon>
        <taxon>Hexapoda</taxon>
        <taxon>Insecta</taxon>
        <taxon>Pterygota</taxon>
        <taxon>Neoptera</taxon>
        <taxon>Endopterygota</taxon>
        <taxon>Hymenoptera</taxon>
        <taxon>Apocrita</taxon>
        <taxon>Aculeata</taxon>
        <taxon>Formicoidea</taxon>
        <taxon>Formicidae</taxon>
        <taxon>Myrmicinae</taxon>
        <taxon>Cyphomyrmex</taxon>
    </lineage>
</organism>
<comment type="caution">
    <text evidence="3">The sequence shown here is derived from an EMBL/GenBank/DDBJ whole genome shotgun (WGS) entry which is preliminary data.</text>
</comment>
<dbReference type="GO" id="GO:0005777">
    <property type="term" value="C:peroxisome"/>
    <property type="evidence" value="ECO:0007669"/>
    <property type="project" value="TreeGrafter"/>
</dbReference>
<reference evidence="3 4" key="1">
    <citation type="submission" date="2016-03" db="EMBL/GenBank/DDBJ databases">
        <title>Cyphomyrmex costatus WGS genome.</title>
        <authorList>
            <person name="Nygaard S."/>
            <person name="Hu H."/>
            <person name="Boomsma J."/>
            <person name="Zhang G."/>
        </authorList>
    </citation>
    <scope>NUCLEOTIDE SEQUENCE [LARGE SCALE GENOMIC DNA]</scope>
    <source>
        <strain evidence="3">MS0001</strain>
        <tissue evidence="3">Whole body</tissue>
    </source>
</reference>
<dbReference type="Proteomes" id="UP000078542">
    <property type="component" value="Unassembled WGS sequence"/>
</dbReference>
<dbReference type="AlphaFoldDB" id="A0A151K1U0"/>
<gene>
    <name evidence="3" type="ORF">ALC62_00020</name>
</gene>
<dbReference type="EMBL" id="LKEX01008043">
    <property type="protein sequence ID" value="KYN49993.1"/>
    <property type="molecule type" value="Genomic_DNA"/>
</dbReference>
<name>A0A151K1U0_9HYME</name>
<comment type="similarity">
    <text evidence="1">Belongs to the fatty acyl-CoA reductase family.</text>
</comment>
<proteinExistence type="inferred from homology"/>
<evidence type="ECO:0000313" key="3">
    <source>
        <dbReference type="EMBL" id="KYN49993.1"/>
    </source>
</evidence>
<keyword evidence="4" id="KW-1185">Reference proteome</keyword>
<dbReference type="GO" id="GO:0102965">
    <property type="term" value="F:alcohol-forming long-chain fatty acyl-CoA reductase activity"/>
    <property type="evidence" value="ECO:0007669"/>
    <property type="project" value="UniProtKB-EC"/>
</dbReference>
<feature type="domain" description="Thioester reductase (TE)" evidence="2">
    <location>
        <begin position="1"/>
        <end position="46"/>
    </location>
</feature>
<sequence>MPGWIDNFYGPVGLSIGIGKGLIQVIYCYKSNNHNTVPVDIVINAIIVVTWKLGLTMYDY</sequence>
<dbReference type="GO" id="GO:0080019">
    <property type="term" value="F:alcohol-forming very long-chain fatty acyl-CoA reductase activity"/>
    <property type="evidence" value="ECO:0007669"/>
    <property type="project" value="InterPro"/>
</dbReference>
<evidence type="ECO:0000313" key="4">
    <source>
        <dbReference type="Proteomes" id="UP000078542"/>
    </source>
</evidence>
<keyword evidence="1" id="KW-0521">NADP</keyword>
<evidence type="ECO:0000259" key="2">
    <source>
        <dbReference type="Pfam" id="PF07993"/>
    </source>
</evidence>